<evidence type="ECO:0000256" key="3">
    <source>
        <dbReference type="ARBA" id="ARBA00022679"/>
    </source>
</evidence>
<gene>
    <name evidence="10" type="ORF">M422DRAFT_39046</name>
</gene>
<keyword evidence="3" id="KW-0808">Transferase</keyword>
<dbReference type="EC" id="2.7.11.1" evidence="1"/>
<keyword evidence="6" id="KW-0067">ATP-binding</keyword>
<dbReference type="GO" id="GO:0005524">
    <property type="term" value="F:ATP binding"/>
    <property type="evidence" value="ECO:0007669"/>
    <property type="project" value="UniProtKB-KW"/>
</dbReference>
<dbReference type="InterPro" id="IPR000719">
    <property type="entry name" value="Prot_kinase_dom"/>
</dbReference>
<name>A0A0C9U6E8_SPHS4</name>
<comment type="catalytic activity">
    <reaction evidence="7">
        <text>L-threonyl-[protein] + ATP = O-phospho-L-threonyl-[protein] + ADP + H(+)</text>
        <dbReference type="Rhea" id="RHEA:46608"/>
        <dbReference type="Rhea" id="RHEA-COMP:11060"/>
        <dbReference type="Rhea" id="RHEA-COMP:11605"/>
        <dbReference type="ChEBI" id="CHEBI:15378"/>
        <dbReference type="ChEBI" id="CHEBI:30013"/>
        <dbReference type="ChEBI" id="CHEBI:30616"/>
        <dbReference type="ChEBI" id="CHEBI:61977"/>
        <dbReference type="ChEBI" id="CHEBI:456216"/>
        <dbReference type="EC" id="2.7.11.1"/>
    </reaction>
</comment>
<feature type="domain" description="Protein kinase" evidence="9">
    <location>
        <begin position="1"/>
        <end position="307"/>
    </location>
</feature>
<keyword evidence="4" id="KW-0547">Nucleotide-binding</keyword>
<dbReference type="PANTHER" id="PTHR24356">
    <property type="entry name" value="SERINE/THREONINE-PROTEIN KINASE"/>
    <property type="match status" value="1"/>
</dbReference>
<dbReference type="GO" id="GO:0004674">
    <property type="term" value="F:protein serine/threonine kinase activity"/>
    <property type="evidence" value="ECO:0007669"/>
    <property type="project" value="UniProtKB-KW"/>
</dbReference>
<dbReference type="InterPro" id="IPR050236">
    <property type="entry name" value="Ser_Thr_kinase_AGC"/>
</dbReference>
<dbReference type="Proteomes" id="UP000054279">
    <property type="component" value="Unassembled WGS sequence"/>
</dbReference>
<dbReference type="InterPro" id="IPR011009">
    <property type="entry name" value="Kinase-like_dom_sf"/>
</dbReference>
<dbReference type="HOGENOM" id="CLU_1122399_0_0_1"/>
<keyword evidence="11" id="KW-1185">Reference proteome</keyword>
<proteinExistence type="predicted"/>
<dbReference type="Pfam" id="PF00069">
    <property type="entry name" value="Pkinase"/>
    <property type="match status" value="1"/>
</dbReference>
<feature type="non-terminal residue" evidence="10">
    <location>
        <position position="1"/>
    </location>
</feature>
<evidence type="ECO:0000256" key="2">
    <source>
        <dbReference type="ARBA" id="ARBA00022527"/>
    </source>
</evidence>
<evidence type="ECO:0000256" key="6">
    <source>
        <dbReference type="ARBA" id="ARBA00022840"/>
    </source>
</evidence>
<dbReference type="InterPro" id="IPR008271">
    <property type="entry name" value="Ser/Thr_kinase_AS"/>
</dbReference>
<keyword evidence="2" id="KW-0723">Serine/threonine-protein kinase</keyword>
<dbReference type="AlphaFoldDB" id="A0A0C9U6E8"/>
<dbReference type="GO" id="GO:0035556">
    <property type="term" value="P:intracellular signal transduction"/>
    <property type="evidence" value="ECO:0007669"/>
    <property type="project" value="TreeGrafter"/>
</dbReference>
<protein>
    <recommendedName>
        <fullName evidence="1">non-specific serine/threonine protein kinase</fullName>
        <ecNumber evidence="1">2.7.11.1</ecNumber>
    </recommendedName>
</protein>
<evidence type="ECO:0000313" key="10">
    <source>
        <dbReference type="EMBL" id="KIJ24707.1"/>
    </source>
</evidence>
<evidence type="ECO:0000256" key="4">
    <source>
        <dbReference type="ARBA" id="ARBA00022741"/>
    </source>
</evidence>
<dbReference type="PROSITE" id="PS00108">
    <property type="entry name" value="PROTEIN_KINASE_ST"/>
    <property type="match status" value="1"/>
</dbReference>
<dbReference type="SUPFAM" id="SSF56112">
    <property type="entry name" value="Protein kinase-like (PK-like)"/>
    <property type="match status" value="1"/>
</dbReference>
<dbReference type="PANTHER" id="PTHR24356:SF1">
    <property type="entry name" value="SERINE_THREONINE-PROTEIN KINASE GREATWALL"/>
    <property type="match status" value="1"/>
</dbReference>
<evidence type="ECO:0000256" key="5">
    <source>
        <dbReference type="ARBA" id="ARBA00022777"/>
    </source>
</evidence>
<sequence>AGSNVSVYLSQLGSRAWTCRALAKKYAPKRVSSDRTSYSLKCEGKTYKTLSRLIPDAVIPYRGRVYKRTKRQDSDTQSSSYQDFSCSGFILDYMPVDFFDLFEHVRLAHGDPVSYGPHSHTARRYTIQHLQNLRALHDTGFFHGDMKSENVMIRANGHLRLTDFGTTMLDTKENWRRKTGVTLPLKAPEMLIGPNEAPHYELRKPADLWTIGLTLYDMTFGTAVCALFNYARLSVILIHPHSHEGNTDAQMYSKLITFISEEKWPRILLIDPWHREKTEALKFIKRLLILSPFTRVTWHEIEEHPWIKDE</sequence>
<evidence type="ECO:0000259" key="9">
    <source>
        <dbReference type="PROSITE" id="PS50011"/>
    </source>
</evidence>
<evidence type="ECO:0000256" key="8">
    <source>
        <dbReference type="ARBA" id="ARBA00048679"/>
    </source>
</evidence>
<dbReference type="EMBL" id="KN837464">
    <property type="protein sequence ID" value="KIJ24707.1"/>
    <property type="molecule type" value="Genomic_DNA"/>
</dbReference>
<comment type="catalytic activity">
    <reaction evidence="8">
        <text>L-seryl-[protein] + ATP = O-phospho-L-seryl-[protein] + ADP + H(+)</text>
        <dbReference type="Rhea" id="RHEA:17989"/>
        <dbReference type="Rhea" id="RHEA-COMP:9863"/>
        <dbReference type="Rhea" id="RHEA-COMP:11604"/>
        <dbReference type="ChEBI" id="CHEBI:15378"/>
        <dbReference type="ChEBI" id="CHEBI:29999"/>
        <dbReference type="ChEBI" id="CHEBI:30616"/>
        <dbReference type="ChEBI" id="CHEBI:83421"/>
        <dbReference type="ChEBI" id="CHEBI:456216"/>
        <dbReference type="EC" id="2.7.11.1"/>
    </reaction>
</comment>
<evidence type="ECO:0000313" key="11">
    <source>
        <dbReference type="Proteomes" id="UP000054279"/>
    </source>
</evidence>
<dbReference type="PROSITE" id="PS50011">
    <property type="entry name" value="PROTEIN_KINASE_DOM"/>
    <property type="match status" value="1"/>
</dbReference>
<dbReference type="SMART" id="SM00220">
    <property type="entry name" value="S_TKc"/>
    <property type="match status" value="1"/>
</dbReference>
<dbReference type="Gene3D" id="1.10.510.10">
    <property type="entry name" value="Transferase(Phosphotransferase) domain 1"/>
    <property type="match status" value="1"/>
</dbReference>
<evidence type="ECO:0000256" key="1">
    <source>
        <dbReference type="ARBA" id="ARBA00012513"/>
    </source>
</evidence>
<organism evidence="10 11">
    <name type="scientific">Sphaerobolus stellatus (strain SS14)</name>
    <dbReference type="NCBI Taxonomy" id="990650"/>
    <lineage>
        <taxon>Eukaryota</taxon>
        <taxon>Fungi</taxon>
        <taxon>Dikarya</taxon>
        <taxon>Basidiomycota</taxon>
        <taxon>Agaricomycotina</taxon>
        <taxon>Agaricomycetes</taxon>
        <taxon>Phallomycetidae</taxon>
        <taxon>Geastrales</taxon>
        <taxon>Sphaerobolaceae</taxon>
        <taxon>Sphaerobolus</taxon>
    </lineage>
</organism>
<dbReference type="OrthoDB" id="541276at2759"/>
<keyword evidence="5" id="KW-0418">Kinase</keyword>
<reference evidence="10 11" key="1">
    <citation type="submission" date="2014-06" db="EMBL/GenBank/DDBJ databases">
        <title>Evolutionary Origins and Diversification of the Mycorrhizal Mutualists.</title>
        <authorList>
            <consortium name="DOE Joint Genome Institute"/>
            <consortium name="Mycorrhizal Genomics Consortium"/>
            <person name="Kohler A."/>
            <person name="Kuo A."/>
            <person name="Nagy L.G."/>
            <person name="Floudas D."/>
            <person name="Copeland A."/>
            <person name="Barry K.W."/>
            <person name="Cichocki N."/>
            <person name="Veneault-Fourrey C."/>
            <person name="LaButti K."/>
            <person name="Lindquist E.A."/>
            <person name="Lipzen A."/>
            <person name="Lundell T."/>
            <person name="Morin E."/>
            <person name="Murat C."/>
            <person name="Riley R."/>
            <person name="Ohm R."/>
            <person name="Sun H."/>
            <person name="Tunlid A."/>
            <person name="Henrissat B."/>
            <person name="Grigoriev I.V."/>
            <person name="Hibbett D.S."/>
            <person name="Martin F."/>
        </authorList>
    </citation>
    <scope>NUCLEOTIDE SEQUENCE [LARGE SCALE GENOMIC DNA]</scope>
    <source>
        <strain evidence="10 11">SS14</strain>
    </source>
</reference>
<accession>A0A0C9U6E8</accession>
<evidence type="ECO:0000256" key="7">
    <source>
        <dbReference type="ARBA" id="ARBA00047899"/>
    </source>
</evidence>